<evidence type="ECO:0000313" key="5">
    <source>
        <dbReference type="Proteomes" id="UP000034681"/>
    </source>
</evidence>
<dbReference type="Gene3D" id="3.40.250.10">
    <property type="entry name" value="Rhodanese-like domain"/>
    <property type="match status" value="2"/>
</dbReference>
<protein>
    <submittedName>
        <fullName evidence="4">3-mercaptopyruvate sulfurtransferase</fullName>
    </submittedName>
</protein>
<dbReference type="PROSITE" id="PS50206">
    <property type="entry name" value="RHODANESE_3"/>
    <property type="match status" value="2"/>
</dbReference>
<gene>
    <name evidence="4" type="ORF">PROH_06400</name>
</gene>
<dbReference type="InterPro" id="IPR001307">
    <property type="entry name" value="Thiosulphate_STrfase_CS"/>
</dbReference>
<dbReference type="PANTHER" id="PTHR11364:SF27">
    <property type="entry name" value="SULFURTRANSFERASE"/>
    <property type="match status" value="1"/>
</dbReference>
<dbReference type="InterPro" id="IPR001763">
    <property type="entry name" value="Rhodanese-like_dom"/>
</dbReference>
<proteinExistence type="predicted"/>
<dbReference type="PROSITE" id="PS00380">
    <property type="entry name" value="RHODANESE_1"/>
    <property type="match status" value="1"/>
</dbReference>
<evidence type="ECO:0000256" key="2">
    <source>
        <dbReference type="ARBA" id="ARBA00022737"/>
    </source>
</evidence>
<organism evidence="4 5">
    <name type="scientific">Prochlorothrix hollandica PCC 9006 = CALU 1027</name>
    <dbReference type="NCBI Taxonomy" id="317619"/>
    <lineage>
        <taxon>Bacteria</taxon>
        <taxon>Bacillati</taxon>
        <taxon>Cyanobacteriota</taxon>
        <taxon>Cyanophyceae</taxon>
        <taxon>Prochlorotrichales</taxon>
        <taxon>Prochlorotrichaceae</taxon>
        <taxon>Prochlorothrix</taxon>
    </lineage>
</organism>
<dbReference type="AlphaFoldDB" id="A0A0M2PTV5"/>
<evidence type="ECO:0000313" key="4">
    <source>
        <dbReference type="EMBL" id="KKI99559.1"/>
    </source>
</evidence>
<evidence type="ECO:0000256" key="1">
    <source>
        <dbReference type="ARBA" id="ARBA00022679"/>
    </source>
</evidence>
<keyword evidence="1" id="KW-0808">Transferase</keyword>
<dbReference type="CDD" id="cd01448">
    <property type="entry name" value="TST_Repeat_1"/>
    <property type="match status" value="1"/>
</dbReference>
<dbReference type="GO" id="GO:0004792">
    <property type="term" value="F:thiosulfate-cyanide sulfurtransferase activity"/>
    <property type="evidence" value="ECO:0007669"/>
    <property type="project" value="InterPro"/>
</dbReference>
<dbReference type="EMBL" id="AJTX02000004">
    <property type="protein sequence ID" value="KKI99559.1"/>
    <property type="molecule type" value="Genomic_DNA"/>
</dbReference>
<dbReference type="SUPFAM" id="SSF52821">
    <property type="entry name" value="Rhodanese/Cell cycle control phosphatase"/>
    <property type="match status" value="2"/>
</dbReference>
<sequence>MTSPLISAPELHDRLIQDPQSVVVFDCRFNLMEPAQGRQQYAVSHIPGAYYLDLNQDLSSPPQRYGGRHPLPDLDALAATLAQAGVEGGKTWVVAYDDSRFAYGARLWWLLRYMGHDGVSVLDGGFGAWQGLGLPVTSVVPEPRSGQFLPQRRSDWVVDVAAVQTRKDWPTVAVVDSREPGRYRGEYEPIDPVAGHIPGAINRCWTEVTDETGRSQAKPWHQDHWAAIASAEEVMVYCGSGVTACVNLLSLELAGITTGKLYAGSWSDWCASVLNLTEGV</sequence>
<dbReference type="InterPro" id="IPR045078">
    <property type="entry name" value="TST/MPST-like"/>
</dbReference>
<evidence type="ECO:0000259" key="3">
    <source>
        <dbReference type="PROSITE" id="PS50206"/>
    </source>
</evidence>
<comment type="caution">
    <text evidence="4">The sequence shown here is derived from an EMBL/GenBank/DDBJ whole genome shotgun (WGS) entry which is preliminary data.</text>
</comment>
<dbReference type="STRING" id="317619.GCA_000332315_00025"/>
<feature type="domain" description="Rhodanese" evidence="3">
    <location>
        <begin position="18"/>
        <end position="138"/>
    </location>
</feature>
<feature type="domain" description="Rhodanese" evidence="3">
    <location>
        <begin position="168"/>
        <end position="278"/>
    </location>
</feature>
<dbReference type="CDD" id="cd01449">
    <property type="entry name" value="TST_Repeat_2"/>
    <property type="match status" value="1"/>
</dbReference>
<dbReference type="PANTHER" id="PTHR11364">
    <property type="entry name" value="THIOSULFATE SULFERTANSFERASE"/>
    <property type="match status" value="1"/>
</dbReference>
<dbReference type="Pfam" id="PF00581">
    <property type="entry name" value="Rhodanese"/>
    <property type="match status" value="2"/>
</dbReference>
<dbReference type="Proteomes" id="UP000034681">
    <property type="component" value="Unassembled WGS sequence"/>
</dbReference>
<keyword evidence="5" id="KW-1185">Reference proteome</keyword>
<reference evidence="4" key="1">
    <citation type="submission" date="2012-04" db="EMBL/GenBank/DDBJ databases">
        <authorList>
            <person name="Borisov I.G."/>
            <person name="Ivanikova N.V."/>
            <person name="Pinevich A.V."/>
        </authorList>
    </citation>
    <scope>NUCLEOTIDE SEQUENCE</scope>
    <source>
        <strain evidence="4">CALU 1027</strain>
    </source>
</reference>
<dbReference type="eggNOG" id="COG2897">
    <property type="taxonomic scope" value="Bacteria"/>
</dbReference>
<dbReference type="RefSeq" id="WP_016925417.1">
    <property type="nucleotide sequence ID" value="NZ_KB235933.1"/>
</dbReference>
<dbReference type="SMART" id="SM00450">
    <property type="entry name" value="RHOD"/>
    <property type="match status" value="2"/>
</dbReference>
<dbReference type="InterPro" id="IPR036873">
    <property type="entry name" value="Rhodanese-like_dom_sf"/>
</dbReference>
<keyword evidence="2" id="KW-0677">Repeat</keyword>
<name>A0A0M2PTV5_PROHO</name>
<dbReference type="OrthoDB" id="9770030at2"/>
<accession>A0A0M2PTV5</accession>